<evidence type="ECO:0000313" key="5">
    <source>
        <dbReference type="EMBL" id="MFD1319904.1"/>
    </source>
</evidence>
<gene>
    <name evidence="5" type="ORF">ACFQ4H_02245</name>
</gene>
<evidence type="ECO:0000259" key="4">
    <source>
        <dbReference type="Pfam" id="PF26571"/>
    </source>
</evidence>
<feature type="coiled-coil region" evidence="1">
    <location>
        <begin position="146"/>
        <end position="180"/>
    </location>
</feature>
<dbReference type="Proteomes" id="UP001597260">
    <property type="component" value="Unassembled WGS sequence"/>
</dbReference>
<feature type="signal peptide" evidence="3">
    <location>
        <begin position="1"/>
        <end position="34"/>
    </location>
</feature>
<protein>
    <submittedName>
        <fullName evidence="5">Coiled-coil domain-containing protein</fullName>
    </submittedName>
</protein>
<evidence type="ECO:0000313" key="6">
    <source>
        <dbReference type="Proteomes" id="UP001597260"/>
    </source>
</evidence>
<dbReference type="Pfam" id="PF26571">
    <property type="entry name" value="VldE"/>
    <property type="match status" value="1"/>
</dbReference>
<comment type="caution">
    <text evidence="5">The sequence shown here is derived from an EMBL/GenBank/DDBJ whole genome shotgun (WGS) entry which is preliminary data.</text>
</comment>
<dbReference type="InterPro" id="IPR058593">
    <property type="entry name" value="ARB_07466-like_C"/>
</dbReference>
<feature type="compositionally biased region" description="Polar residues" evidence="2">
    <location>
        <begin position="212"/>
        <end position="222"/>
    </location>
</feature>
<evidence type="ECO:0000256" key="2">
    <source>
        <dbReference type="SAM" id="MobiDB-lite"/>
    </source>
</evidence>
<keyword evidence="6" id="KW-1185">Reference proteome</keyword>
<sequence length="340" mass="37130">MALRERLRFPLARALFCAAILLAGVTLAPGTGSAAPTPGDEGGSPMLRDVLESTGRGYVEAKNLVARSKQRQERLAAELRMIEQRITDLGPEAARIAANAYRIGRLAPVAVLVSSGSPDIYLRRAETLDQLAIRDNSRLHELSLAHARATQAKAAIDAELAEEQKQFQIMMKRRQEAERAFALVGGRTTGGWVSATSPVARPAPRGRDGSWPRQSCSQNDPTTSGCITPRMLHALQEAQRVGFTRYVACFRPSGPYEHPKGRACDFSMQQRGFGGDATGADKIYGNNLAAFLVRNADQLGILYVIWYRQVWFPATGWKSYSGANGDPSSDHTNHVHLSML</sequence>
<organism evidence="5 6">
    <name type="scientific">Micromonospora sonneratiae</name>
    <dbReference type="NCBI Taxonomy" id="1184706"/>
    <lineage>
        <taxon>Bacteria</taxon>
        <taxon>Bacillati</taxon>
        <taxon>Actinomycetota</taxon>
        <taxon>Actinomycetes</taxon>
        <taxon>Micromonosporales</taxon>
        <taxon>Micromonosporaceae</taxon>
        <taxon>Micromonospora</taxon>
    </lineage>
</organism>
<keyword evidence="3" id="KW-0732">Signal</keyword>
<evidence type="ECO:0000256" key="3">
    <source>
        <dbReference type="SAM" id="SignalP"/>
    </source>
</evidence>
<accession>A0ABW3Y9H0</accession>
<evidence type="ECO:0000256" key="1">
    <source>
        <dbReference type="SAM" id="Coils"/>
    </source>
</evidence>
<proteinExistence type="predicted"/>
<dbReference type="RefSeq" id="WP_377566350.1">
    <property type="nucleotide sequence ID" value="NZ_JBHTMP010000002.1"/>
</dbReference>
<feature type="domain" description="ARB-07466-like C-terminal" evidence="4">
    <location>
        <begin position="224"/>
        <end position="331"/>
    </location>
</feature>
<dbReference type="Gene3D" id="6.10.250.3150">
    <property type="match status" value="1"/>
</dbReference>
<feature type="region of interest" description="Disordered" evidence="2">
    <location>
        <begin position="193"/>
        <end position="222"/>
    </location>
</feature>
<dbReference type="EMBL" id="JBHTMP010000002">
    <property type="protein sequence ID" value="MFD1319904.1"/>
    <property type="molecule type" value="Genomic_DNA"/>
</dbReference>
<feature type="chain" id="PRO_5045615313" evidence="3">
    <location>
        <begin position="35"/>
        <end position="340"/>
    </location>
</feature>
<keyword evidence="1" id="KW-0175">Coiled coil</keyword>
<name>A0ABW3Y9H0_9ACTN</name>
<reference evidence="6" key="1">
    <citation type="journal article" date="2019" name="Int. J. Syst. Evol. Microbiol.">
        <title>The Global Catalogue of Microorganisms (GCM) 10K type strain sequencing project: providing services to taxonomists for standard genome sequencing and annotation.</title>
        <authorList>
            <consortium name="The Broad Institute Genomics Platform"/>
            <consortium name="The Broad Institute Genome Sequencing Center for Infectious Disease"/>
            <person name="Wu L."/>
            <person name="Ma J."/>
        </authorList>
    </citation>
    <scope>NUCLEOTIDE SEQUENCE [LARGE SCALE GENOMIC DNA]</scope>
    <source>
        <strain evidence="6">JCM 31037</strain>
    </source>
</reference>